<keyword evidence="1" id="KW-0732">Signal</keyword>
<gene>
    <name evidence="3" type="ORF">KJY40_22920</name>
</gene>
<sequence length="460" mass="50975">MYIKGRYIVSACALLFLQQALASGMDCTKAASVVEKAICADKPLYELDAQMGAAYRKLMKATPAQTEVKKAQREWLKERDRCGEEVSCLSQRYQDRLQVLHAQWIDAVAYKPDEIDKQVMEDLQLLVREMSKENPEFALERALGSLTTANGETSFSGDPSDDNTYDQTLFPKSIPKGVTQNEWEALNASGLDAEAEQGQANYTLIDLDGDGQRDLIVSTYTGGTGLFSFYETFRRDGERFTRRLAPYDLDAGAGSSLFSTNDRGANQSAGWIKSHGRMYLAYRNGSYGADDVYLLNPLKINSQMPTVTVRYDYKLTVPRSQHRDADDTAYNIEAGLQKTLTQALIKSNAGKPLLTNPQQGPICPVPASEEDPESYNSYGASYYAVEPVTDMPVIIANECYIARLINWFGSYDEKNGLPALLMLRKPGPEGTELSYSVNGRRHVTQVSTSIGKAEGGAEFF</sequence>
<dbReference type="InterPro" id="IPR009739">
    <property type="entry name" value="LprI-like_N"/>
</dbReference>
<keyword evidence="4" id="KW-1185">Reference proteome</keyword>
<evidence type="ECO:0000259" key="2">
    <source>
        <dbReference type="Pfam" id="PF07007"/>
    </source>
</evidence>
<evidence type="ECO:0000256" key="1">
    <source>
        <dbReference type="SAM" id="SignalP"/>
    </source>
</evidence>
<evidence type="ECO:0000313" key="4">
    <source>
        <dbReference type="Proteomes" id="UP001162907"/>
    </source>
</evidence>
<dbReference type="RefSeq" id="WP_230733002.1">
    <property type="nucleotide sequence ID" value="NZ_CP075567.1"/>
</dbReference>
<protein>
    <submittedName>
        <fullName evidence="3">DUF1311 domain-containing protein</fullName>
    </submittedName>
</protein>
<dbReference type="PANTHER" id="PTHR37549:SF1">
    <property type="entry name" value="LIPOPROTEIN LPRI"/>
    <property type="match status" value="1"/>
</dbReference>
<feature type="domain" description="Lysozyme inhibitor LprI-like N-terminal" evidence="2">
    <location>
        <begin position="27"/>
        <end position="99"/>
    </location>
</feature>
<dbReference type="EMBL" id="CP075567">
    <property type="protein sequence ID" value="UFP98868.1"/>
    <property type="molecule type" value="Genomic_DNA"/>
</dbReference>
<dbReference type="Proteomes" id="UP001162907">
    <property type="component" value="Chromosome"/>
</dbReference>
<dbReference type="SUPFAM" id="SSF69318">
    <property type="entry name" value="Integrin alpha N-terminal domain"/>
    <property type="match status" value="1"/>
</dbReference>
<name>A0ABY3PYG8_9PSED</name>
<dbReference type="InterPro" id="IPR052755">
    <property type="entry name" value="Lysozyme_Inhibitor_LprI"/>
</dbReference>
<feature type="chain" id="PRO_5047075505" evidence="1">
    <location>
        <begin position="23"/>
        <end position="460"/>
    </location>
</feature>
<feature type="signal peptide" evidence="1">
    <location>
        <begin position="1"/>
        <end position="22"/>
    </location>
</feature>
<dbReference type="Pfam" id="PF07007">
    <property type="entry name" value="LprI"/>
    <property type="match status" value="1"/>
</dbReference>
<proteinExistence type="predicted"/>
<dbReference type="PANTHER" id="PTHR37549">
    <property type="entry name" value="LIPOPROTEIN LPRI"/>
    <property type="match status" value="1"/>
</dbReference>
<accession>A0ABY3PYG8</accession>
<reference evidence="3 4" key="1">
    <citation type="journal article" date="2022" name="Int. J. Syst. Evol. Microbiol.">
        <title>Pseudomonas fitomaticsae sp. nov., isolated at Marimurtra Botanical Garden in Blanes, Catalonia, Spain.</title>
        <authorList>
            <person name="Atanasov K.E."/>
            <person name="Galbis D.M."/>
            <person name="Cornado D."/>
            <person name="Serpico A."/>
            <person name="Sanchez G."/>
            <person name="Bosch M."/>
            <person name="Ferrer A."/>
            <person name="Altabella T."/>
        </authorList>
    </citation>
    <scope>NUCLEOTIDE SEQUENCE [LARGE SCALE GENOMIC DNA]</scope>
    <source>
        <strain evidence="3 4">FIT81</strain>
    </source>
</reference>
<evidence type="ECO:0000313" key="3">
    <source>
        <dbReference type="EMBL" id="UFP98868.1"/>
    </source>
</evidence>
<dbReference type="Gene3D" id="1.20.1270.180">
    <property type="match status" value="1"/>
</dbReference>
<dbReference type="InterPro" id="IPR028994">
    <property type="entry name" value="Integrin_alpha_N"/>
</dbReference>
<organism evidence="3 4">
    <name type="scientific">Pseudomonas fitomaticsae</name>
    <dbReference type="NCBI Taxonomy" id="2837969"/>
    <lineage>
        <taxon>Bacteria</taxon>
        <taxon>Pseudomonadati</taxon>
        <taxon>Pseudomonadota</taxon>
        <taxon>Gammaproteobacteria</taxon>
        <taxon>Pseudomonadales</taxon>
        <taxon>Pseudomonadaceae</taxon>
        <taxon>Pseudomonas</taxon>
    </lineage>
</organism>